<evidence type="ECO:0000313" key="3">
    <source>
        <dbReference type="Proteomes" id="UP000321484"/>
    </source>
</evidence>
<dbReference type="RefSeq" id="WP_052114026.1">
    <property type="nucleotide sequence ID" value="NZ_BJYK01000005.1"/>
</dbReference>
<dbReference type="Proteomes" id="UP000321484">
    <property type="component" value="Unassembled WGS sequence"/>
</dbReference>
<organism evidence="2 3">
    <name type="scientific">Actinotalea fermentans</name>
    <dbReference type="NCBI Taxonomy" id="43671"/>
    <lineage>
        <taxon>Bacteria</taxon>
        <taxon>Bacillati</taxon>
        <taxon>Actinomycetota</taxon>
        <taxon>Actinomycetes</taxon>
        <taxon>Micrococcales</taxon>
        <taxon>Cellulomonadaceae</taxon>
        <taxon>Actinotalea</taxon>
    </lineage>
</organism>
<dbReference type="Gene3D" id="1.50.10.10">
    <property type="match status" value="1"/>
</dbReference>
<dbReference type="GO" id="GO:0005975">
    <property type="term" value="P:carbohydrate metabolic process"/>
    <property type="evidence" value="ECO:0007669"/>
    <property type="project" value="InterPro"/>
</dbReference>
<dbReference type="SUPFAM" id="SSF48208">
    <property type="entry name" value="Six-hairpin glycosidases"/>
    <property type="match status" value="1"/>
</dbReference>
<dbReference type="InterPro" id="IPR012341">
    <property type="entry name" value="6hp_glycosidase-like_sf"/>
</dbReference>
<dbReference type="PANTHER" id="PTHR31616">
    <property type="entry name" value="TREHALASE"/>
    <property type="match status" value="1"/>
</dbReference>
<dbReference type="InterPro" id="IPR008928">
    <property type="entry name" value="6-hairpin_glycosidase_sf"/>
</dbReference>
<sequence length="378" mass="40685">MHPTTAEPIGTDALQALARRSHDVIAEHQAPSGAYPASPTFSAYRGYAWYRDGAFTAEGMSRYGAVASVDAFHDWATRVLVARADVVRSLVARRAAGDEPGNEEMLPTRFTLDGADGNDPWWDFQTDGYGTWLWSVVTHAERHGLDLARWADGIAVATDYLAAFWDRPCYDWWEEHVGHRHGSTFGAIFAGLTAAARSGALDAARADAAAAAAERIRATVLAEAVADGHLAKWVGSTAVDASLAACAVPYGLVAPGSPLAVGTLDAIRRDLATPGVHRFAADVFYGGGQWLLLTCLLGWNEAATGDVAAARARLEWVAAHATPEGHLPEQVPDHLLHPEARAEWLERWGTVATPLLWSHGMYLVLADELGLLPPKDER</sequence>
<dbReference type="GO" id="GO:0004553">
    <property type="term" value="F:hydrolase activity, hydrolyzing O-glycosyl compounds"/>
    <property type="evidence" value="ECO:0007669"/>
    <property type="project" value="UniProtKB-ARBA"/>
</dbReference>
<proteinExistence type="predicted"/>
<evidence type="ECO:0000313" key="2">
    <source>
        <dbReference type="EMBL" id="GEN80174.1"/>
    </source>
</evidence>
<evidence type="ECO:0000259" key="1">
    <source>
        <dbReference type="Pfam" id="PF00723"/>
    </source>
</evidence>
<dbReference type="Pfam" id="PF00723">
    <property type="entry name" value="Glyco_hydro_15"/>
    <property type="match status" value="1"/>
</dbReference>
<dbReference type="InterPro" id="IPR011613">
    <property type="entry name" value="GH15-like"/>
</dbReference>
<dbReference type="PANTHER" id="PTHR31616:SF0">
    <property type="entry name" value="GLUCAN 1,4-ALPHA-GLUCOSIDASE"/>
    <property type="match status" value="1"/>
</dbReference>
<gene>
    <name evidence="2" type="ORF">AFE02nite_19080</name>
</gene>
<dbReference type="OrthoDB" id="3902805at2"/>
<keyword evidence="3" id="KW-1185">Reference proteome</keyword>
<feature type="domain" description="GH15-like" evidence="1">
    <location>
        <begin position="13"/>
        <end position="296"/>
    </location>
</feature>
<name>A0A511YY95_9CELL</name>
<protein>
    <recommendedName>
        <fullName evidence="1">GH15-like domain-containing protein</fullName>
    </recommendedName>
</protein>
<dbReference type="AlphaFoldDB" id="A0A511YY95"/>
<dbReference type="EMBL" id="BJYK01000005">
    <property type="protein sequence ID" value="GEN80174.1"/>
    <property type="molecule type" value="Genomic_DNA"/>
</dbReference>
<reference evidence="2 3" key="1">
    <citation type="submission" date="2019-07" db="EMBL/GenBank/DDBJ databases">
        <title>Whole genome shotgun sequence of Actinotalea fermentans NBRC 105374.</title>
        <authorList>
            <person name="Hosoyama A."/>
            <person name="Uohara A."/>
            <person name="Ohji S."/>
            <person name="Ichikawa N."/>
        </authorList>
    </citation>
    <scope>NUCLEOTIDE SEQUENCE [LARGE SCALE GENOMIC DNA]</scope>
    <source>
        <strain evidence="2 3">NBRC 105374</strain>
    </source>
</reference>
<comment type="caution">
    <text evidence="2">The sequence shown here is derived from an EMBL/GenBank/DDBJ whole genome shotgun (WGS) entry which is preliminary data.</text>
</comment>
<accession>A0A511YY95</accession>